<evidence type="ECO:0000256" key="1">
    <source>
        <dbReference type="ARBA" id="ARBA00004167"/>
    </source>
</evidence>
<name>A0A5N6L257_9ROSI</name>
<comment type="caution">
    <text evidence="5">The sequence shown here is derived from an EMBL/GenBank/DDBJ whole genome shotgun (WGS) entry which is preliminary data.</text>
</comment>
<gene>
    <name evidence="5" type="ORF">FH972_025700</name>
</gene>
<evidence type="ECO:0000256" key="3">
    <source>
        <dbReference type="SAM" id="SignalP"/>
    </source>
</evidence>
<organism evidence="5 6">
    <name type="scientific">Carpinus fangiana</name>
    <dbReference type="NCBI Taxonomy" id="176857"/>
    <lineage>
        <taxon>Eukaryota</taxon>
        <taxon>Viridiplantae</taxon>
        <taxon>Streptophyta</taxon>
        <taxon>Embryophyta</taxon>
        <taxon>Tracheophyta</taxon>
        <taxon>Spermatophyta</taxon>
        <taxon>Magnoliopsida</taxon>
        <taxon>eudicotyledons</taxon>
        <taxon>Gunneridae</taxon>
        <taxon>Pentapetalae</taxon>
        <taxon>rosids</taxon>
        <taxon>fabids</taxon>
        <taxon>Fagales</taxon>
        <taxon>Betulaceae</taxon>
        <taxon>Carpinus</taxon>
    </lineage>
</organism>
<accession>A0A5N6L257</accession>
<dbReference type="EMBL" id="VIBQ01000065">
    <property type="protein sequence ID" value="KAB8571242.1"/>
    <property type="molecule type" value="Genomic_DNA"/>
</dbReference>
<dbReference type="AlphaFoldDB" id="A0A5N6L257"/>
<evidence type="ECO:0000313" key="5">
    <source>
        <dbReference type="EMBL" id="KAB8571242.1"/>
    </source>
</evidence>
<feature type="signal peptide" evidence="3">
    <location>
        <begin position="1"/>
        <end position="27"/>
    </location>
</feature>
<feature type="chain" id="PRO_5024359142" description="Wall-associated receptor kinase galacturonan-binding domain-containing protein" evidence="3">
    <location>
        <begin position="28"/>
        <end position="301"/>
    </location>
</feature>
<dbReference type="Pfam" id="PF13947">
    <property type="entry name" value="GUB_WAK_bind"/>
    <property type="match status" value="1"/>
</dbReference>
<dbReference type="GO" id="GO:0030247">
    <property type="term" value="F:polysaccharide binding"/>
    <property type="evidence" value="ECO:0007669"/>
    <property type="project" value="InterPro"/>
</dbReference>
<reference evidence="5 6" key="1">
    <citation type="submission" date="2019-06" db="EMBL/GenBank/DDBJ databases">
        <title>A chromosomal-level reference genome of Carpinus fangiana (Coryloideae, Betulaceae).</title>
        <authorList>
            <person name="Yang X."/>
            <person name="Wang Z."/>
            <person name="Zhang L."/>
            <person name="Hao G."/>
            <person name="Liu J."/>
            <person name="Yang Y."/>
        </authorList>
    </citation>
    <scope>NUCLEOTIDE SEQUENCE [LARGE SCALE GENOMIC DNA]</scope>
    <source>
        <strain evidence="5">Cfa_2016G</strain>
        <tissue evidence="5">Leaf</tissue>
    </source>
</reference>
<protein>
    <recommendedName>
        <fullName evidence="4">Wall-associated receptor kinase galacturonan-binding domain-containing protein</fullName>
    </recommendedName>
</protein>
<dbReference type="GO" id="GO:0016020">
    <property type="term" value="C:membrane"/>
    <property type="evidence" value="ECO:0007669"/>
    <property type="project" value="UniProtKB-SubCell"/>
</dbReference>
<feature type="domain" description="Wall-associated receptor kinase galacturonan-binding" evidence="4">
    <location>
        <begin position="35"/>
        <end position="99"/>
    </location>
</feature>
<proteinExistence type="predicted"/>
<keyword evidence="6" id="KW-1185">Reference proteome</keyword>
<evidence type="ECO:0000256" key="2">
    <source>
        <dbReference type="ARBA" id="ARBA00022729"/>
    </source>
</evidence>
<dbReference type="OrthoDB" id="1146903at2759"/>
<dbReference type="PANTHER" id="PTHR33138:SF30">
    <property type="entry name" value="LEAF RUST 10 DISEASE-RESISTANCE LOCUS RECEPTOR-LIKE PROTEIN KINASE-LIKE 2.7"/>
    <property type="match status" value="1"/>
</dbReference>
<comment type="subcellular location">
    <subcellularLocation>
        <location evidence="1">Membrane</location>
        <topology evidence="1">Single-pass membrane protein</topology>
    </subcellularLocation>
</comment>
<evidence type="ECO:0000313" key="6">
    <source>
        <dbReference type="Proteomes" id="UP000327013"/>
    </source>
</evidence>
<dbReference type="Proteomes" id="UP000327013">
    <property type="component" value="Unassembled WGS sequence"/>
</dbReference>
<dbReference type="InterPro" id="IPR025287">
    <property type="entry name" value="WAK_GUB"/>
</dbReference>
<dbReference type="PANTHER" id="PTHR33138">
    <property type="entry name" value="OS01G0690200 PROTEIN"/>
    <property type="match status" value="1"/>
</dbReference>
<keyword evidence="2 3" id="KW-0732">Signal</keyword>
<evidence type="ECO:0000259" key="4">
    <source>
        <dbReference type="Pfam" id="PF13947"/>
    </source>
</evidence>
<sequence length="301" mass="34451">MARQKLFPARLIVLIVVILVLVPEACSANDSHYHCPASSCGIIHKISYPFWLNGTDPPNCGDKRYNLSCENNQTVLYLYDGRYYVQEIDYNSYTIRVVDSGIQKDNHSFIPRYSLGLTNFSEGDPYAPRHPYSINCDSCEAPSSDCNLRLPNLYQKYMVFVNCERKVESQLYLDISTCFKNGEEVYSSNSFLSRSKRYTYVIASTDDAYFPYDGGIIGLWDLEESCQIEQIYPQQTSLVPINSLPKNIVGYFRCTDFDDALISGFMLSWFQDTCYKFADGLCYTNDHANYTVQCFHRSLGA</sequence>